<sequence length="193" mass="21092">MLQAASAIRCGDESTDTEGIGSWVLMLETDAEKTEIRSRVRRHEEQPIGDDEKAATRARDPQTARRKHRKHRHQSIRSVPPQHGAAREVHLSSTYSQPAAGTQALPGTPAEPIRDPRDAGSAAATASAGQRLSSIVLLPVFELPRAGHHAFGSVRYVSSPSASNPHRRREAQNTKRTQQHLGSPPLRYPSPCP</sequence>
<dbReference type="AlphaFoldDB" id="A0A4Y9Y6U5"/>
<evidence type="ECO:0000313" key="3">
    <source>
        <dbReference type="Proteomes" id="UP000298327"/>
    </source>
</evidence>
<proteinExistence type="predicted"/>
<evidence type="ECO:0000313" key="2">
    <source>
        <dbReference type="EMBL" id="TFY57618.1"/>
    </source>
</evidence>
<keyword evidence="3" id="KW-1185">Reference proteome</keyword>
<organism evidence="2 3">
    <name type="scientific">Dentipellis fragilis</name>
    <dbReference type="NCBI Taxonomy" id="205917"/>
    <lineage>
        <taxon>Eukaryota</taxon>
        <taxon>Fungi</taxon>
        <taxon>Dikarya</taxon>
        <taxon>Basidiomycota</taxon>
        <taxon>Agaricomycotina</taxon>
        <taxon>Agaricomycetes</taxon>
        <taxon>Russulales</taxon>
        <taxon>Hericiaceae</taxon>
        <taxon>Dentipellis</taxon>
    </lineage>
</organism>
<comment type="caution">
    <text evidence="2">The sequence shown here is derived from an EMBL/GenBank/DDBJ whole genome shotgun (WGS) entry which is preliminary data.</text>
</comment>
<dbReference type="EMBL" id="SEOQ01000737">
    <property type="protein sequence ID" value="TFY57618.1"/>
    <property type="molecule type" value="Genomic_DNA"/>
</dbReference>
<feature type="region of interest" description="Disordered" evidence="1">
    <location>
        <begin position="155"/>
        <end position="193"/>
    </location>
</feature>
<feature type="compositionally biased region" description="Basic and acidic residues" evidence="1">
    <location>
        <begin position="35"/>
        <end position="63"/>
    </location>
</feature>
<evidence type="ECO:0000256" key="1">
    <source>
        <dbReference type="SAM" id="MobiDB-lite"/>
    </source>
</evidence>
<feature type="compositionally biased region" description="Low complexity" evidence="1">
    <location>
        <begin position="119"/>
        <end position="129"/>
    </location>
</feature>
<feature type="region of interest" description="Disordered" evidence="1">
    <location>
        <begin position="35"/>
        <end position="129"/>
    </location>
</feature>
<accession>A0A4Y9Y6U5</accession>
<reference evidence="2 3" key="1">
    <citation type="submission" date="2019-02" db="EMBL/GenBank/DDBJ databases">
        <title>Genome sequencing of the rare red list fungi Dentipellis fragilis.</title>
        <authorList>
            <person name="Buettner E."/>
            <person name="Kellner H."/>
        </authorList>
    </citation>
    <scope>NUCLEOTIDE SEQUENCE [LARGE SCALE GENOMIC DNA]</scope>
    <source>
        <strain evidence="2 3">DSM 105465</strain>
    </source>
</reference>
<feature type="compositionally biased region" description="Polar residues" evidence="1">
    <location>
        <begin position="91"/>
        <end position="100"/>
    </location>
</feature>
<protein>
    <submittedName>
        <fullName evidence="2">Uncharacterized protein</fullName>
    </submittedName>
</protein>
<feature type="compositionally biased region" description="Basic residues" evidence="1">
    <location>
        <begin position="64"/>
        <end position="75"/>
    </location>
</feature>
<gene>
    <name evidence="2" type="ORF">EVG20_g8471</name>
</gene>
<name>A0A4Y9Y6U5_9AGAM</name>
<dbReference type="Proteomes" id="UP000298327">
    <property type="component" value="Unassembled WGS sequence"/>
</dbReference>